<dbReference type="EMBL" id="LKCN02000002">
    <property type="protein sequence ID" value="RCI15422.1"/>
    <property type="molecule type" value="Genomic_DNA"/>
</dbReference>
<evidence type="ECO:0000313" key="2">
    <source>
        <dbReference type="EMBL" id="RCI15422.1"/>
    </source>
</evidence>
<protein>
    <submittedName>
        <fullName evidence="2">Uncharacterized protein</fullName>
    </submittedName>
</protein>
<evidence type="ECO:0000256" key="1">
    <source>
        <dbReference type="SAM" id="MobiDB-lite"/>
    </source>
</evidence>
<sequence>MDQRSRRLRPPPFRNPGTATSVLAAQCASLLRPRFVRPPSQPCRSGEAEARGMRPPAEERRARVACAIGRFQATLSGMTFGSRENKMSTGTQTLLDRERVHRHLVCLCQMTALVKDGYLPLMQCHVRMMRNTSAALSSSLSKKEKPPQSDNVAHNQKADHRFFFFFFFEVFNFNATSPVRERPSIDTPPPRRRAGSRAKPTGLVIRRCRNLFG</sequence>
<gene>
    <name evidence="2" type="ORF">L249_3469</name>
</gene>
<keyword evidence="3" id="KW-1185">Reference proteome</keyword>
<feature type="region of interest" description="Disordered" evidence="1">
    <location>
        <begin position="179"/>
        <end position="199"/>
    </location>
</feature>
<organism evidence="2 3">
    <name type="scientific">Ophiocordyceps polyrhachis-furcata BCC 54312</name>
    <dbReference type="NCBI Taxonomy" id="1330021"/>
    <lineage>
        <taxon>Eukaryota</taxon>
        <taxon>Fungi</taxon>
        <taxon>Dikarya</taxon>
        <taxon>Ascomycota</taxon>
        <taxon>Pezizomycotina</taxon>
        <taxon>Sordariomycetes</taxon>
        <taxon>Hypocreomycetidae</taxon>
        <taxon>Hypocreales</taxon>
        <taxon>Ophiocordycipitaceae</taxon>
        <taxon>Ophiocordyceps</taxon>
    </lineage>
</organism>
<comment type="caution">
    <text evidence="2">The sequence shown here is derived from an EMBL/GenBank/DDBJ whole genome shotgun (WGS) entry which is preliminary data.</text>
</comment>
<name>A0A367LME0_9HYPO</name>
<dbReference type="AlphaFoldDB" id="A0A367LME0"/>
<dbReference type="Proteomes" id="UP000253664">
    <property type="component" value="Unassembled WGS sequence"/>
</dbReference>
<reference evidence="2 3" key="1">
    <citation type="journal article" date="2015" name="BMC Genomics">
        <title>Insights from the genome of Ophiocordyceps polyrhachis-furcata to pathogenicity and host specificity in insect fungi.</title>
        <authorList>
            <person name="Wichadakul D."/>
            <person name="Kobmoo N."/>
            <person name="Ingsriswang S."/>
            <person name="Tangphatsornruang S."/>
            <person name="Chantasingh D."/>
            <person name="Luangsa-ard J.J."/>
            <person name="Eurwilaichitr L."/>
        </authorList>
    </citation>
    <scope>NUCLEOTIDE SEQUENCE [LARGE SCALE GENOMIC DNA]</scope>
    <source>
        <strain evidence="2 3">BCC 54312</strain>
    </source>
</reference>
<evidence type="ECO:0000313" key="3">
    <source>
        <dbReference type="Proteomes" id="UP000253664"/>
    </source>
</evidence>
<proteinExistence type="predicted"/>
<accession>A0A367LME0</accession>